<dbReference type="AlphaFoldDB" id="A0A9D4G5R1"/>
<name>A0A9D4G5R1_DREPO</name>
<reference evidence="1" key="2">
    <citation type="submission" date="2020-11" db="EMBL/GenBank/DDBJ databases">
        <authorList>
            <person name="McCartney M.A."/>
            <person name="Auch B."/>
            <person name="Kono T."/>
            <person name="Mallez S."/>
            <person name="Becker A."/>
            <person name="Gohl D.M."/>
            <person name="Silverstein K.A.T."/>
            <person name="Koren S."/>
            <person name="Bechman K.B."/>
            <person name="Herman A."/>
            <person name="Abrahante J.E."/>
            <person name="Garbe J."/>
        </authorList>
    </citation>
    <scope>NUCLEOTIDE SEQUENCE</scope>
    <source>
        <strain evidence="1">Duluth1</strain>
        <tissue evidence="1">Whole animal</tissue>
    </source>
</reference>
<accession>A0A9D4G5R1</accession>
<evidence type="ECO:0000313" key="1">
    <source>
        <dbReference type="EMBL" id="KAH3808037.1"/>
    </source>
</evidence>
<organism evidence="1 2">
    <name type="scientific">Dreissena polymorpha</name>
    <name type="common">Zebra mussel</name>
    <name type="synonym">Mytilus polymorpha</name>
    <dbReference type="NCBI Taxonomy" id="45954"/>
    <lineage>
        <taxon>Eukaryota</taxon>
        <taxon>Metazoa</taxon>
        <taxon>Spiralia</taxon>
        <taxon>Lophotrochozoa</taxon>
        <taxon>Mollusca</taxon>
        <taxon>Bivalvia</taxon>
        <taxon>Autobranchia</taxon>
        <taxon>Heteroconchia</taxon>
        <taxon>Euheterodonta</taxon>
        <taxon>Imparidentia</taxon>
        <taxon>Neoheterodontei</taxon>
        <taxon>Myida</taxon>
        <taxon>Dreissenoidea</taxon>
        <taxon>Dreissenidae</taxon>
        <taxon>Dreissena</taxon>
    </lineage>
</organism>
<dbReference type="Proteomes" id="UP000828390">
    <property type="component" value="Unassembled WGS sequence"/>
</dbReference>
<comment type="caution">
    <text evidence="1">The sequence shown here is derived from an EMBL/GenBank/DDBJ whole genome shotgun (WGS) entry which is preliminary data.</text>
</comment>
<reference evidence="1" key="1">
    <citation type="journal article" date="2019" name="bioRxiv">
        <title>The Genome of the Zebra Mussel, Dreissena polymorpha: A Resource for Invasive Species Research.</title>
        <authorList>
            <person name="McCartney M.A."/>
            <person name="Auch B."/>
            <person name="Kono T."/>
            <person name="Mallez S."/>
            <person name="Zhang Y."/>
            <person name="Obille A."/>
            <person name="Becker A."/>
            <person name="Abrahante J.E."/>
            <person name="Garbe J."/>
            <person name="Badalamenti J.P."/>
            <person name="Herman A."/>
            <person name="Mangelson H."/>
            <person name="Liachko I."/>
            <person name="Sullivan S."/>
            <person name="Sone E.D."/>
            <person name="Koren S."/>
            <person name="Silverstein K.A.T."/>
            <person name="Beckman K.B."/>
            <person name="Gohl D.M."/>
        </authorList>
    </citation>
    <scope>NUCLEOTIDE SEQUENCE</scope>
    <source>
        <strain evidence="1">Duluth1</strain>
        <tissue evidence="1">Whole animal</tissue>
    </source>
</reference>
<sequence length="68" mass="8175">MCDDYLDAPSGKSPRSWDRSTLLLIAWLEEYFTFHGERMPNRYEILLPYGTVQREIYEQYKKDVENPV</sequence>
<proteinExistence type="predicted"/>
<dbReference type="EMBL" id="JAIWYP010000006">
    <property type="protein sequence ID" value="KAH3808037.1"/>
    <property type="molecule type" value="Genomic_DNA"/>
</dbReference>
<gene>
    <name evidence="1" type="ORF">DPMN_136385</name>
</gene>
<keyword evidence="2" id="KW-1185">Reference proteome</keyword>
<evidence type="ECO:0000313" key="2">
    <source>
        <dbReference type="Proteomes" id="UP000828390"/>
    </source>
</evidence>
<protein>
    <submittedName>
        <fullName evidence="1">Uncharacterized protein</fullName>
    </submittedName>
</protein>